<keyword evidence="5" id="KW-0812">Transmembrane</keyword>
<organism evidence="15 16">
    <name type="scientific">Psychromonas marina</name>
    <dbReference type="NCBI Taxonomy" id="88364"/>
    <lineage>
        <taxon>Bacteria</taxon>
        <taxon>Pseudomonadati</taxon>
        <taxon>Pseudomonadota</taxon>
        <taxon>Gammaproteobacteria</taxon>
        <taxon>Alteromonadales</taxon>
        <taxon>Psychromonadaceae</taxon>
        <taxon>Psychromonas</taxon>
    </lineage>
</organism>
<dbReference type="EMBL" id="BSPQ01000013">
    <property type="protein sequence ID" value="GLS91273.1"/>
    <property type="molecule type" value="Genomic_DNA"/>
</dbReference>
<evidence type="ECO:0000256" key="5">
    <source>
        <dbReference type="ARBA" id="ARBA00022692"/>
    </source>
</evidence>
<evidence type="ECO:0000259" key="13">
    <source>
        <dbReference type="Pfam" id="PF07244"/>
    </source>
</evidence>
<dbReference type="Pfam" id="PF07244">
    <property type="entry name" value="POTRA"/>
    <property type="match status" value="1"/>
</dbReference>
<evidence type="ECO:0000259" key="14">
    <source>
        <dbReference type="Pfam" id="PF17243"/>
    </source>
</evidence>
<comment type="caution">
    <text evidence="15">The sequence shown here is derived from an EMBL/GenBank/DDBJ whole genome shotgun (WGS) entry which is preliminary data.</text>
</comment>
<evidence type="ECO:0000313" key="16">
    <source>
        <dbReference type="Proteomes" id="UP001157353"/>
    </source>
</evidence>
<evidence type="ECO:0000256" key="2">
    <source>
        <dbReference type="ARBA" id="ARBA00010248"/>
    </source>
</evidence>
<dbReference type="RefSeq" id="WP_284204397.1">
    <property type="nucleotide sequence ID" value="NZ_BSPQ01000013.1"/>
</dbReference>
<feature type="domain" description="Bacterial surface antigen (D15)" evidence="12">
    <location>
        <begin position="265"/>
        <end position="568"/>
    </location>
</feature>
<evidence type="ECO:0000259" key="12">
    <source>
        <dbReference type="Pfam" id="PF01103"/>
    </source>
</evidence>
<accession>A0ABQ6E268</accession>
<feature type="signal peptide" evidence="11">
    <location>
        <begin position="1"/>
        <end position="22"/>
    </location>
</feature>
<evidence type="ECO:0000256" key="4">
    <source>
        <dbReference type="ARBA" id="ARBA00022452"/>
    </source>
</evidence>
<evidence type="ECO:0000256" key="8">
    <source>
        <dbReference type="ARBA" id="ARBA00023237"/>
    </source>
</evidence>
<dbReference type="Pfam" id="PF17243">
    <property type="entry name" value="POTRA_TamA_1"/>
    <property type="match status" value="1"/>
</dbReference>
<dbReference type="Gene3D" id="2.40.160.50">
    <property type="entry name" value="membrane protein fhac: a member of the omp85/tpsb transporter family"/>
    <property type="match status" value="1"/>
</dbReference>
<dbReference type="PANTHER" id="PTHR12815">
    <property type="entry name" value="SORTING AND ASSEMBLY MACHINERY SAMM50 PROTEIN FAMILY MEMBER"/>
    <property type="match status" value="1"/>
</dbReference>
<dbReference type="InterPro" id="IPR000184">
    <property type="entry name" value="Bac_surfAg_D15"/>
</dbReference>
<dbReference type="Proteomes" id="UP001157353">
    <property type="component" value="Unassembled WGS sequence"/>
</dbReference>
<feature type="chain" id="PRO_5046378557" description="Translocation and assembly module subunit TamA" evidence="11">
    <location>
        <begin position="23"/>
        <end position="571"/>
    </location>
</feature>
<keyword evidence="7" id="KW-0472">Membrane</keyword>
<keyword evidence="16" id="KW-1185">Reference proteome</keyword>
<proteinExistence type="inferred from homology"/>
<evidence type="ECO:0000256" key="11">
    <source>
        <dbReference type="SAM" id="SignalP"/>
    </source>
</evidence>
<keyword evidence="6 11" id="KW-0732">Signal</keyword>
<evidence type="ECO:0000256" key="10">
    <source>
        <dbReference type="ARBA" id="ARBA00093548"/>
    </source>
</evidence>
<name>A0ABQ6E268_9GAMM</name>
<keyword evidence="8" id="KW-0998">Cell outer membrane</keyword>
<comment type="similarity">
    <text evidence="2">Belongs to the TamA family.</text>
</comment>
<evidence type="ECO:0000256" key="3">
    <source>
        <dbReference type="ARBA" id="ARBA00015419"/>
    </source>
</evidence>
<gene>
    <name evidence="15" type="ORF">GCM10007916_23420</name>
</gene>
<feature type="domain" description="TamA POTRA" evidence="14">
    <location>
        <begin position="26"/>
        <end position="96"/>
    </location>
</feature>
<dbReference type="Pfam" id="PF01103">
    <property type="entry name" value="Omp85"/>
    <property type="match status" value="1"/>
</dbReference>
<sequence>MKIFTTLILPLLALFYSVASSAEIKFKINGADGDAEDNIEIYLDNLDAPKNANDDDYLSEVVNSTQTALRVFGFYQSSVDITVTDKSNDQLVTLDIVVGPVTVIDISDIELKGAGKDLSDFKQLIETFELSKGDPLLHANYESAKGGLKSIARRYGFFDATFEKARVDVSSLTNSANVYLWFNTGPRYLFGELLFDAPIVAEKNIISLRSFEVGDPFDTRKLGFFNSDLNETGYFKSISILPDFNEKDGLQVPLNVVASMQPEDSFNAGFGYSTDEGIRGKFRWVRPWVTQWGHSVEGNVVASIPKQEASLTYKIPLEDPIYNYMSVQTGYKLVEQNDTDTTQFLVGFSRHWRFSNQWERTAFIRYEHEQGLQGQEDFSTSLIIPGVSFSRTRTKGGINATWGDRLMTSLEVSNEWWLSSDDLIKIYGQAKYLRTYSGHQFVGSIELGAIQTSSIYNVPSSMRFFTGGDQSVRGFGYESIAPEDDDGYLLGGKYLTVASLEYRFPVADNWKIALFSDIGTATDDFSEVMSSSAGMGVVWASPVGPVRLYVAKPITNEIDSFAIHFMIGPEL</sequence>
<feature type="domain" description="POTRA" evidence="13">
    <location>
        <begin position="106"/>
        <end position="177"/>
    </location>
</feature>
<evidence type="ECO:0000256" key="7">
    <source>
        <dbReference type="ARBA" id="ARBA00023136"/>
    </source>
</evidence>
<dbReference type="PANTHER" id="PTHR12815:SF47">
    <property type="entry name" value="TRANSLOCATION AND ASSEMBLY MODULE SUBUNIT TAMA"/>
    <property type="match status" value="1"/>
</dbReference>
<dbReference type="InterPro" id="IPR035243">
    <property type="entry name" value="TamA_POTRA_Dom_1"/>
</dbReference>
<evidence type="ECO:0000256" key="6">
    <source>
        <dbReference type="ARBA" id="ARBA00022729"/>
    </source>
</evidence>
<comment type="subunit">
    <text evidence="10">Interacts with TamB to form the translocation and assembly module (TAM).</text>
</comment>
<keyword evidence="4" id="KW-1134">Transmembrane beta strand</keyword>
<protein>
    <recommendedName>
        <fullName evidence="3">Translocation and assembly module subunit TamA</fullName>
    </recommendedName>
    <alternativeName>
        <fullName evidence="9">Autotransporter assembly factor TamA</fullName>
    </alternativeName>
</protein>
<dbReference type="Gene3D" id="3.10.20.310">
    <property type="entry name" value="membrane protein fhac"/>
    <property type="match status" value="3"/>
</dbReference>
<evidence type="ECO:0000313" key="15">
    <source>
        <dbReference type="EMBL" id="GLS91273.1"/>
    </source>
</evidence>
<dbReference type="InterPro" id="IPR039910">
    <property type="entry name" value="D15-like"/>
</dbReference>
<reference evidence="16" key="1">
    <citation type="journal article" date="2019" name="Int. J. Syst. Evol. Microbiol.">
        <title>The Global Catalogue of Microorganisms (GCM) 10K type strain sequencing project: providing services to taxonomists for standard genome sequencing and annotation.</title>
        <authorList>
            <consortium name="The Broad Institute Genomics Platform"/>
            <consortium name="The Broad Institute Genome Sequencing Center for Infectious Disease"/>
            <person name="Wu L."/>
            <person name="Ma J."/>
        </authorList>
    </citation>
    <scope>NUCLEOTIDE SEQUENCE [LARGE SCALE GENOMIC DNA]</scope>
    <source>
        <strain evidence="16">NBRC 103166</strain>
    </source>
</reference>
<dbReference type="InterPro" id="IPR010827">
    <property type="entry name" value="BamA/TamA_POTRA"/>
</dbReference>
<evidence type="ECO:0000256" key="1">
    <source>
        <dbReference type="ARBA" id="ARBA00004442"/>
    </source>
</evidence>
<evidence type="ECO:0000256" key="9">
    <source>
        <dbReference type="ARBA" id="ARBA00033063"/>
    </source>
</evidence>
<comment type="subcellular location">
    <subcellularLocation>
        <location evidence="1">Cell outer membrane</location>
    </subcellularLocation>
</comment>